<accession>A0A498CP45</accession>
<dbReference type="InterPro" id="IPR029063">
    <property type="entry name" value="SAM-dependent_MTases_sf"/>
</dbReference>
<dbReference type="PANTHER" id="PTHR43542">
    <property type="entry name" value="METHYLTRANSFERASE"/>
    <property type="match status" value="1"/>
</dbReference>
<reference evidence="3 4" key="1">
    <citation type="submission" date="2018-10" db="EMBL/GenBank/DDBJ databases">
        <title>Anaerotruncus faecis sp. nov., isolated from human feces.</title>
        <authorList>
            <person name="Wang Y.-J."/>
        </authorList>
    </citation>
    <scope>NUCLEOTIDE SEQUENCE [LARGE SCALE GENOMIC DNA]</scope>
    <source>
        <strain evidence="3 4">22A2-44</strain>
    </source>
</reference>
<dbReference type="Proteomes" id="UP000276301">
    <property type="component" value="Unassembled WGS sequence"/>
</dbReference>
<organism evidence="3 4">
    <name type="scientific">Anaerotruncus massiliensis</name>
    <name type="common">ex Liu et al. 2021</name>
    <dbReference type="NCBI Taxonomy" id="2321404"/>
    <lineage>
        <taxon>Bacteria</taxon>
        <taxon>Bacillati</taxon>
        <taxon>Bacillota</taxon>
        <taxon>Clostridia</taxon>
        <taxon>Eubacteriales</taxon>
        <taxon>Oscillospiraceae</taxon>
        <taxon>Anaerotruncus</taxon>
    </lineage>
</organism>
<evidence type="ECO:0000313" key="3">
    <source>
        <dbReference type="EMBL" id="RLL08937.1"/>
    </source>
</evidence>
<keyword evidence="1 3" id="KW-0489">Methyltransferase</keyword>
<dbReference type="Gene3D" id="3.40.50.150">
    <property type="entry name" value="Vaccinia Virus protein VP39"/>
    <property type="match status" value="1"/>
</dbReference>
<dbReference type="SUPFAM" id="SSF53335">
    <property type="entry name" value="S-adenosyl-L-methionine-dependent methyltransferases"/>
    <property type="match status" value="1"/>
</dbReference>
<keyword evidence="2 3" id="KW-0808">Transferase</keyword>
<comment type="caution">
    <text evidence="3">The sequence shown here is derived from an EMBL/GenBank/DDBJ whole genome shotgun (WGS) entry which is preliminary data.</text>
</comment>
<dbReference type="CDD" id="cd02440">
    <property type="entry name" value="AdoMet_MTases"/>
    <property type="match status" value="1"/>
</dbReference>
<dbReference type="RefSeq" id="WP_121587371.1">
    <property type="nucleotide sequence ID" value="NZ_DBFYZJ010000075.1"/>
</dbReference>
<dbReference type="AlphaFoldDB" id="A0A498CP45"/>
<dbReference type="PIRSF" id="PIRSF004553">
    <property type="entry name" value="CHP00095"/>
    <property type="match status" value="1"/>
</dbReference>
<gene>
    <name evidence="3" type="primary">rsmD</name>
    <name evidence="3" type="ORF">D4A47_11450</name>
</gene>
<dbReference type="GO" id="GO:0052913">
    <property type="term" value="F:16S rRNA (guanine(966)-N(2))-methyltransferase activity"/>
    <property type="evidence" value="ECO:0007669"/>
    <property type="project" value="UniProtKB-EC"/>
</dbReference>
<dbReference type="Pfam" id="PF03602">
    <property type="entry name" value="Cons_hypoth95"/>
    <property type="match status" value="1"/>
</dbReference>
<proteinExistence type="predicted"/>
<dbReference type="GO" id="GO:0003676">
    <property type="term" value="F:nucleic acid binding"/>
    <property type="evidence" value="ECO:0007669"/>
    <property type="project" value="InterPro"/>
</dbReference>
<dbReference type="PROSITE" id="PS00092">
    <property type="entry name" value="N6_MTASE"/>
    <property type="match status" value="1"/>
</dbReference>
<keyword evidence="4" id="KW-1185">Reference proteome</keyword>
<evidence type="ECO:0000256" key="1">
    <source>
        <dbReference type="ARBA" id="ARBA00022603"/>
    </source>
</evidence>
<name>A0A498CP45_9FIRM</name>
<dbReference type="EC" id="2.1.1.171" evidence="3"/>
<protein>
    <submittedName>
        <fullName evidence="3">16S rRNA (Guanine(966)-N(2))-methyltransferase RsmD</fullName>
        <ecNumber evidence="3">2.1.1.171</ecNumber>
    </submittedName>
</protein>
<dbReference type="EMBL" id="RCHT01000027">
    <property type="protein sequence ID" value="RLL08937.1"/>
    <property type="molecule type" value="Genomic_DNA"/>
</dbReference>
<dbReference type="PANTHER" id="PTHR43542:SF1">
    <property type="entry name" value="METHYLTRANSFERASE"/>
    <property type="match status" value="1"/>
</dbReference>
<evidence type="ECO:0000256" key="2">
    <source>
        <dbReference type="ARBA" id="ARBA00022679"/>
    </source>
</evidence>
<dbReference type="InterPro" id="IPR002052">
    <property type="entry name" value="DNA_methylase_N6_adenine_CS"/>
</dbReference>
<dbReference type="InterPro" id="IPR004398">
    <property type="entry name" value="RNA_MeTrfase_RsmD"/>
</dbReference>
<evidence type="ECO:0000313" key="4">
    <source>
        <dbReference type="Proteomes" id="UP000276301"/>
    </source>
</evidence>
<dbReference type="NCBIfam" id="TIGR00095">
    <property type="entry name" value="16S rRNA (guanine(966)-N(2))-methyltransferase RsmD"/>
    <property type="match status" value="1"/>
</dbReference>
<sequence length="182" mass="20077">MRVITGTARGTRLEAPEGLATRPTSDMAKEAMFSILHFELAEAVVLDLFAGSGQLGIEALSRGAKQCVFVDRERAAQEVIRRNLAAAKLADRARVAAMEAQSFLLGARERFDIALLDPPYGENLIPAVLPKLAGLMKDTGVIVCETEKNEELPEAAGEFLLHRTYRYGKAKITTYRKRQEEE</sequence>